<dbReference type="Pfam" id="PF07238">
    <property type="entry name" value="PilZ"/>
    <property type="match status" value="1"/>
</dbReference>
<dbReference type="InterPro" id="IPR009875">
    <property type="entry name" value="PilZ_domain"/>
</dbReference>
<feature type="non-terminal residue" evidence="2">
    <location>
        <position position="1"/>
    </location>
</feature>
<dbReference type="AlphaFoldDB" id="X0UAP1"/>
<gene>
    <name evidence="2" type="ORF">S01H1_38166</name>
</gene>
<dbReference type="GO" id="GO:0035438">
    <property type="term" value="F:cyclic-di-GMP binding"/>
    <property type="evidence" value="ECO:0007669"/>
    <property type="project" value="InterPro"/>
</dbReference>
<evidence type="ECO:0000313" key="2">
    <source>
        <dbReference type="EMBL" id="GAG02894.1"/>
    </source>
</evidence>
<dbReference type="SUPFAM" id="SSF141371">
    <property type="entry name" value="PilZ domain-like"/>
    <property type="match status" value="1"/>
</dbReference>
<feature type="domain" description="PilZ" evidence="1">
    <location>
        <begin position="1"/>
        <end position="111"/>
    </location>
</feature>
<dbReference type="EMBL" id="BARS01024008">
    <property type="protein sequence ID" value="GAG02894.1"/>
    <property type="molecule type" value="Genomic_DNA"/>
</dbReference>
<evidence type="ECO:0000259" key="1">
    <source>
        <dbReference type="Pfam" id="PF07238"/>
    </source>
</evidence>
<dbReference type="Gene3D" id="2.40.10.220">
    <property type="entry name" value="predicted glycosyltransferase like domains"/>
    <property type="match status" value="1"/>
</dbReference>
<organism evidence="2">
    <name type="scientific">marine sediment metagenome</name>
    <dbReference type="NCBI Taxonomy" id="412755"/>
    <lineage>
        <taxon>unclassified sequences</taxon>
        <taxon>metagenomes</taxon>
        <taxon>ecological metagenomes</taxon>
    </lineage>
</organism>
<accession>X0UAP1</accession>
<sequence>ERRVFRRLNAKVKIHYELIKPEEYKRGKGIYHIGATEDISAGGLLFESNEPLSLGSILELKIELPNGDRFIQCLARVQRVEEIVANKTYDIAIYFLDISGAERTRLNKYVQRK</sequence>
<name>X0UAP1_9ZZZZ</name>
<comment type="caution">
    <text evidence="2">The sequence shown here is derived from an EMBL/GenBank/DDBJ whole genome shotgun (WGS) entry which is preliminary data.</text>
</comment>
<proteinExistence type="predicted"/>
<protein>
    <recommendedName>
        <fullName evidence="1">PilZ domain-containing protein</fullName>
    </recommendedName>
</protein>
<reference evidence="2" key="1">
    <citation type="journal article" date="2014" name="Front. Microbiol.">
        <title>High frequency of phylogenetically diverse reductive dehalogenase-homologous genes in deep subseafloor sedimentary metagenomes.</title>
        <authorList>
            <person name="Kawai M."/>
            <person name="Futagami T."/>
            <person name="Toyoda A."/>
            <person name="Takaki Y."/>
            <person name="Nishi S."/>
            <person name="Hori S."/>
            <person name="Arai W."/>
            <person name="Tsubouchi T."/>
            <person name="Morono Y."/>
            <person name="Uchiyama I."/>
            <person name="Ito T."/>
            <person name="Fujiyama A."/>
            <person name="Inagaki F."/>
            <person name="Takami H."/>
        </authorList>
    </citation>
    <scope>NUCLEOTIDE SEQUENCE</scope>
    <source>
        <strain evidence="2">Expedition CK06-06</strain>
    </source>
</reference>